<dbReference type="PANTHER" id="PTHR19278:SF9">
    <property type="entry name" value="URIDINE 5'-MONOPHOSPHATE SYNTHASE"/>
    <property type="match status" value="1"/>
</dbReference>
<evidence type="ECO:0000313" key="5">
    <source>
        <dbReference type="Proteomes" id="UP000267096"/>
    </source>
</evidence>
<dbReference type="WBParaSite" id="ASIM_0000403201-mRNA-1">
    <property type="protein sequence ID" value="ASIM_0000403201-mRNA-1"/>
    <property type="gene ID" value="ASIM_0000403201"/>
</dbReference>
<comment type="pathway">
    <text evidence="1">Pyrimidine metabolism; UMP biosynthesis via de novo pathway.</text>
</comment>
<dbReference type="GO" id="GO:0004588">
    <property type="term" value="F:orotate phosphoribosyltransferase activity"/>
    <property type="evidence" value="ECO:0007669"/>
    <property type="project" value="TreeGrafter"/>
</dbReference>
<accession>A0A0M3J8X3</accession>
<keyword evidence="5" id="KW-1185">Reference proteome</keyword>
<reference evidence="4 5" key="2">
    <citation type="submission" date="2018-11" db="EMBL/GenBank/DDBJ databases">
        <authorList>
            <consortium name="Pathogen Informatics"/>
        </authorList>
    </citation>
    <scope>NUCLEOTIDE SEQUENCE [LARGE SCALE GENOMIC DNA]</scope>
</reference>
<proteinExistence type="predicted"/>
<protein>
    <submittedName>
        <fullName evidence="6">Uridine 5'-monophosphate synthase (inferred by orthology to a human protein)</fullName>
    </submittedName>
</protein>
<evidence type="ECO:0000313" key="4">
    <source>
        <dbReference type="EMBL" id="VDK22509.1"/>
    </source>
</evidence>
<gene>
    <name evidence="4" type="ORF">ASIM_LOCUS3856</name>
</gene>
<dbReference type="SUPFAM" id="SSF53271">
    <property type="entry name" value="PRTase-like"/>
    <property type="match status" value="1"/>
</dbReference>
<feature type="compositionally biased region" description="Polar residues" evidence="3">
    <location>
        <begin position="1"/>
        <end position="17"/>
    </location>
</feature>
<evidence type="ECO:0000313" key="6">
    <source>
        <dbReference type="WBParaSite" id="ASIM_0000403201-mRNA-1"/>
    </source>
</evidence>
<reference evidence="6" key="1">
    <citation type="submission" date="2017-02" db="UniProtKB">
        <authorList>
            <consortium name="WormBaseParasite"/>
        </authorList>
    </citation>
    <scope>IDENTIFICATION</scope>
</reference>
<feature type="region of interest" description="Disordered" evidence="3">
    <location>
        <begin position="1"/>
        <end position="22"/>
    </location>
</feature>
<evidence type="ECO:0000256" key="1">
    <source>
        <dbReference type="ARBA" id="ARBA00004725"/>
    </source>
</evidence>
<dbReference type="OrthoDB" id="10263753at2759"/>
<dbReference type="AlphaFoldDB" id="A0A0M3J8X3"/>
<dbReference type="EMBL" id="UYRR01006299">
    <property type="protein sequence ID" value="VDK22509.1"/>
    <property type="molecule type" value="Genomic_DNA"/>
</dbReference>
<evidence type="ECO:0000256" key="2">
    <source>
        <dbReference type="ARBA" id="ARBA00022975"/>
    </source>
</evidence>
<dbReference type="InterPro" id="IPR029057">
    <property type="entry name" value="PRTase-like"/>
</dbReference>
<dbReference type="PANTHER" id="PTHR19278">
    <property type="entry name" value="OROTATE PHOSPHORIBOSYLTRANSFERASE"/>
    <property type="match status" value="1"/>
</dbReference>
<dbReference type="GO" id="GO:0004590">
    <property type="term" value="F:orotidine-5'-phosphate decarboxylase activity"/>
    <property type="evidence" value="ECO:0007669"/>
    <property type="project" value="TreeGrafter"/>
</dbReference>
<dbReference type="GO" id="GO:0006222">
    <property type="term" value="P:UMP biosynthetic process"/>
    <property type="evidence" value="ECO:0007669"/>
    <property type="project" value="TreeGrafter"/>
</dbReference>
<evidence type="ECO:0000256" key="3">
    <source>
        <dbReference type="SAM" id="MobiDB-lite"/>
    </source>
</evidence>
<sequence>MNSVATGAHWSTSTARMNGSGDARREDVLLQELHKRDVFKLGEFVLKSGLKSPIYIDLRVLISSPKILRLAADCVCDKIRSLGLKFDYIVGVPYAALPIATVRPSISSKSIFDHT</sequence>
<keyword evidence="2" id="KW-0665">Pyrimidine biosynthesis</keyword>
<dbReference type="GO" id="GO:0019856">
    <property type="term" value="P:pyrimidine nucleobase biosynthetic process"/>
    <property type="evidence" value="ECO:0007669"/>
    <property type="project" value="TreeGrafter"/>
</dbReference>
<organism evidence="6">
    <name type="scientific">Anisakis simplex</name>
    <name type="common">Herring worm</name>
    <dbReference type="NCBI Taxonomy" id="6269"/>
    <lineage>
        <taxon>Eukaryota</taxon>
        <taxon>Metazoa</taxon>
        <taxon>Ecdysozoa</taxon>
        <taxon>Nematoda</taxon>
        <taxon>Chromadorea</taxon>
        <taxon>Rhabditida</taxon>
        <taxon>Spirurina</taxon>
        <taxon>Ascaridomorpha</taxon>
        <taxon>Ascaridoidea</taxon>
        <taxon>Anisakidae</taxon>
        <taxon>Anisakis</taxon>
        <taxon>Anisakis simplex complex</taxon>
    </lineage>
</organism>
<dbReference type="Proteomes" id="UP000267096">
    <property type="component" value="Unassembled WGS sequence"/>
</dbReference>
<dbReference type="Gene3D" id="3.40.50.2020">
    <property type="match status" value="1"/>
</dbReference>
<name>A0A0M3J8X3_ANISI</name>